<keyword evidence="4" id="KW-1185">Reference proteome</keyword>
<dbReference type="RefSeq" id="WP_254167105.1">
    <property type="nucleotide sequence ID" value="NZ_JAHESF010000023.1"/>
</dbReference>
<evidence type="ECO:0000313" key="3">
    <source>
        <dbReference type="EMBL" id="MBT1699284.1"/>
    </source>
</evidence>
<feature type="region of interest" description="Disordered" evidence="1">
    <location>
        <begin position="24"/>
        <end position="47"/>
    </location>
</feature>
<evidence type="ECO:0000256" key="1">
    <source>
        <dbReference type="SAM" id="MobiDB-lite"/>
    </source>
</evidence>
<dbReference type="Proteomes" id="UP001319200">
    <property type="component" value="Unassembled WGS sequence"/>
</dbReference>
<proteinExistence type="predicted"/>
<gene>
    <name evidence="3" type="ORF">KK083_20470</name>
</gene>
<comment type="caution">
    <text evidence="3">The sequence shown here is derived from an EMBL/GenBank/DDBJ whole genome shotgun (WGS) entry which is preliminary data.</text>
</comment>
<protein>
    <submittedName>
        <fullName evidence="3">DUF2911 domain-containing protein</fullName>
    </submittedName>
</protein>
<organism evidence="3 4">
    <name type="scientific">Chryseosolibacter histidini</name>
    <dbReference type="NCBI Taxonomy" id="2782349"/>
    <lineage>
        <taxon>Bacteria</taxon>
        <taxon>Pseudomonadati</taxon>
        <taxon>Bacteroidota</taxon>
        <taxon>Cytophagia</taxon>
        <taxon>Cytophagales</taxon>
        <taxon>Chryseotaleaceae</taxon>
        <taxon>Chryseosolibacter</taxon>
    </lineage>
</organism>
<feature type="chain" id="PRO_5042840956" evidence="2">
    <location>
        <begin position="21"/>
        <end position="193"/>
    </location>
</feature>
<dbReference type="Pfam" id="PF11138">
    <property type="entry name" value="DUF2911"/>
    <property type="match status" value="1"/>
</dbReference>
<keyword evidence="2" id="KW-0732">Signal</keyword>
<evidence type="ECO:0000313" key="4">
    <source>
        <dbReference type="Proteomes" id="UP001319200"/>
    </source>
</evidence>
<dbReference type="EMBL" id="JAHESF010000023">
    <property type="protein sequence ID" value="MBT1699284.1"/>
    <property type="molecule type" value="Genomic_DNA"/>
</dbReference>
<reference evidence="3 4" key="1">
    <citation type="submission" date="2021-05" db="EMBL/GenBank/DDBJ databases">
        <title>A Polyphasic approach of four new species of the genus Ohtaekwangia: Ohtaekwangia histidinii sp. nov., Ohtaekwangia cretensis sp. nov., Ohtaekwangia indiensis sp. nov., Ohtaekwangia reichenbachii sp. nov. from diverse environment.</title>
        <authorList>
            <person name="Octaviana S."/>
        </authorList>
    </citation>
    <scope>NUCLEOTIDE SEQUENCE [LARGE SCALE GENOMIC DNA]</scope>
    <source>
        <strain evidence="3 4">PWU4</strain>
    </source>
</reference>
<dbReference type="PROSITE" id="PS51257">
    <property type="entry name" value="PROKAR_LIPOPROTEIN"/>
    <property type="match status" value="1"/>
</dbReference>
<sequence length="193" mass="21351">MKLNILIALALIICIGSACTQKTGTSEHQHGTPASTEAPADTTKKSIPKETHAQVGNAHVMIKYHAPAVRGRTIWGGLVPYGEVWVTGAHSATSLEFDKDLIVADKAISAGKYALFTIPGQEKWTVIINRNWDQHLADEYDQKDDIIRLEVTPQQLPGVQERLKYTVVAHENTGGSIDIRWEKIKISMPFKIK</sequence>
<evidence type="ECO:0000256" key="2">
    <source>
        <dbReference type="SAM" id="SignalP"/>
    </source>
</evidence>
<feature type="signal peptide" evidence="2">
    <location>
        <begin position="1"/>
        <end position="20"/>
    </location>
</feature>
<name>A0AAP2DRX4_9BACT</name>
<dbReference type="InterPro" id="IPR021314">
    <property type="entry name" value="DUF2911"/>
</dbReference>
<dbReference type="AlphaFoldDB" id="A0AAP2DRX4"/>
<accession>A0AAP2DRX4</accession>